<organism evidence="1 2">
    <name type="scientific">Bradyrhizobium macuxiense</name>
    <dbReference type="NCBI Taxonomy" id="1755647"/>
    <lineage>
        <taxon>Bacteria</taxon>
        <taxon>Pseudomonadati</taxon>
        <taxon>Pseudomonadota</taxon>
        <taxon>Alphaproteobacteria</taxon>
        <taxon>Hyphomicrobiales</taxon>
        <taxon>Nitrobacteraceae</taxon>
        <taxon>Bradyrhizobium</taxon>
    </lineage>
</organism>
<evidence type="ECO:0000313" key="1">
    <source>
        <dbReference type="EMBL" id="TWB89442.1"/>
    </source>
</evidence>
<comment type="caution">
    <text evidence="1">The sequence shown here is derived from an EMBL/GenBank/DDBJ whole genome shotgun (WGS) entry which is preliminary data.</text>
</comment>
<gene>
    <name evidence="1" type="ORF">FBZ93_116160</name>
</gene>
<dbReference type="Proteomes" id="UP000321304">
    <property type="component" value="Unassembled WGS sequence"/>
</dbReference>
<reference evidence="1 2" key="1">
    <citation type="submission" date="2019-06" db="EMBL/GenBank/DDBJ databases">
        <title>Genomic Encyclopedia of Type Strains, Phase IV (KMG-V): Genome sequencing to study the core and pangenomes of soil and plant-associated prokaryotes.</title>
        <authorList>
            <person name="Whitman W."/>
        </authorList>
    </citation>
    <scope>NUCLEOTIDE SEQUENCE [LARGE SCALE GENOMIC DNA]</scope>
    <source>
        <strain evidence="1 2">BR 10355</strain>
    </source>
</reference>
<sequence length="102" mass="11971">MLSRQVSWLAGPSCRPAFPKLALQWLKWTMARRLQLRGQRRHRTGFPLSFERNCLSKNHDEVTYRQHRGRVNSRELMGLRPQTLTSLGMTLPKKLERPSCGR</sequence>
<accession>A0A560L248</accession>
<dbReference type="EMBL" id="VITY01000016">
    <property type="protein sequence ID" value="TWB89442.1"/>
    <property type="molecule type" value="Genomic_DNA"/>
</dbReference>
<protein>
    <submittedName>
        <fullName evidence="1">Uncharacterized protein</fullName>
    </submittedName>
</protein>
<keyword evidence="2" id="KW-1185">Reference proteome</keyword>
<evidence type="ECO:0000313" key="2">
    <source>
        <dbReference type="Proteomes" id="UP000321304"/>
    </source>
</evidence>
<dbReference type="AlphaFoldDB" id="A0A560L248"/>
<proteinExistence type="predicted"/>
<name>A0A560L248_9BRAD</name>